<name>A0AAX2AES8_9BACT</name>
<dbReference type="PANTHER" id="PTHR33542">
    <property type="entry name" value="SIROHYDROCHLORIN FERROCHELATASE, CHLOROPLASTIC"/>
    <property type="match status" value="1"/>
</dbReference>
<evidence type="ECO:0000313" key="3">
    <source>
        <dbReference type="EMBL" id="AXH12116.1"/>
    </source>
</evidence>
<dbReference type="CDD" id="cd03416">
    <property type="entry name" value="CbiX_SirB_N"/>
    <property type="match status" value="1"/>
</dbReference>
<keyword evidence="6" id="KW-1185">Reference proteome</keyword>
<dbReference type="Pfam" id="PF01903">
    <property type="entry name" value="CbiX"/>
    <property type="match status" value="1"/>
</dbReference>
<reference evidence="4 6" key="1">
    <citation type="submission" date="2017-10" db="EMBL/GenBank/DDBJ databases">
        <title>Genomics of the genus Arcobacter.</title>
        <authorList>
            <person name="Perez-Cataluna A."/>
            <person name="Figueras M.J."/>
        </authorList>
    </citation>
    <scope>NUCLEOTIDE SEQUENCE [LARGE SCALE GENOMIC DNA]</scope>
    <source>
        <strain evidence="4 6">CECT 7835</strain>
    </source>
</reference>
<evidence type="ECO:0000313" key="6">
    <source>
        <dbReference type="Proteomes" id="UP000289193"/>
    </source>
</evidence>
<accession>A0AAX2AES8</accession>
<dbReference type="Proteomes" id="UP000253850">
    <property type="component" value="Chromosome"/>
</dbReference>
<dbReference type="KEGG" id="hbv:ABIV_1113"/>
<dbReference type="GO" id="GO:0016829">
    <property type="term" value="F:lyase activity"/>
    <property type="evidence" value="ECO:0007669"/>
    <property type="project" value="UniProtKB-KW"/>
</dbReference>
<dbReference type="Proteomes" id="UP000289193">
    <property type="component" value="Unassembled WGS sequence"/>
</dbReference>
<dbReference type="AlphaFoldDB" id="A0AAX2AES8"/>
<reference evidence="3 5" key="2">
    <citation type="submission" date="2018-07" db="EMBL/GenBank/DDBJ databases">
        <title>Complete genome of the Arcobacter bivalviorum type strain LMG 26154.</title>
        <authorList>
            <person name="Miller W.G."/>
            <person name="Yee E."/>
            <person name="Bono J.L."/>
        </authorList>
    </citation>
    <scope>NUCLEOTIDE SEQUENCE [LARGE SCALE GENOMIC DNA]</scope>
    <source>
        <strain evidence="3 5">LMG 26154</strain>
    </source>
</reference>
<dbReference type="SUPFAM" id="SSF53800">
    <property type="entry name" value="Chelatase"/>
    <property type="match status" value="1"/>
</dbReference>
<dbReference type="RefSeq" id="WP_114838960.1">
    <property type="nucleotide sequence ID" value="NZ_CP031217.1"/>
</dbReference>
<gene>
    <name evidence="3" type="ORF">ABIV_1113</name>
    <name evidence="4" type="ORF">CRV05_02330</name>
</gene>
<evidence type="ECO:0000313" key="4">
    <source>
        <dbReference type="EMBL" id="RXK11226.1"/>
    </source>
</evidence>
<dbReference type="GO" id="GO:0046872">
    <property type="term" value="F:metal ion binding"/>
    <property type="evidence" value="ECO:0007669"/>
    <property type="project" value="UniProtKB-KW"/>
</dbReference>
<evidence type="ECO:0000256" key="2">
    <source>
        <dbReference type="ARBA" id="ARBA00023239"/>
    </source>
</evidence>
<proteinExistence type="predicted"/>
<sequence length="122" mass="14082">MKAIIFIAHGSKKEKSNEEFLALVDKIIEEDKIYDLKKAAFLELATPDIKSVVTEFIIKGANDISFYPYFLNSGRHVLSDIPEIVEELKKEHLNIKFRLLPHFGESKKIEKIILHDISKPFL</sequence>
<dbReference type="EMBL" id="CP031217">
    <property type="protein sequence ID" value="AXH12116.1"/>
    <property type="molecule type" value="Genomic_DNA"/>
</dbReference>
<protein>
    <submittedName>
        <fullName evidence="3">Sirohydrochlorin ferrochelatase family protein</fullName>
    </submittedName>
</protein>
<evidence type="ECO:0000256" key="1">
    <source>
        <dbReference type="ARBA" id="ARBA00022723"/>
    </source>
</evidence>
<dbReference type="InterPro" id="IPR002762">
    <property type="entry name" value="CbiX-like"/>
</dbReference>
<evidence type="ECO:0000313" key="5">
    <source>
        <dbReference type="Proteomes" id="UP000253850"/>
    </source>
</evidence>
<dbReference type="InterPro" id="IPR050963">
    <property type="entry name" value="Sirohydro_Cobaltochel/CbiX"/>
</dbReference>
<organism evidence="4 6">
    <name type="scientific">Halarcobacter bivalviorum</name>
    <dbReference type="NCBI Taxonomy" id="663364"/>
    <lineage>
        <taxon>Bacteria</taxon>
        <taxon>Pseudomonadati</taxon>
        <taxon>Campylobacterota</taxon>
        <taxon>Epsilonproteobacteria</taxon>
        <taxon>Campylobacterales</taxon>
        <taxon>Arcobacteraceae</taxon>
        <taxon>Halarcobacter</taxon>
    </lineage>
</organism>
<keyword evidence="2" id="KW-0456">Lyase</keyword>
<keyword evidence="1" id="KW-0479">Metal-binding</keyword>
<dbReference type="EMBL" id="PDKM01000001">
    <property type="protein sequence ID" value="RXK11226.1"/>
    <property type="molecule type" value="Genomic_DNA"/>
</dbReference>
<dbReference type="Gene3D" id="3.40.50.1400">
    <property type="match status" value="1"/>
</dbReference>
<dbReference type="PANTHER" id="PTHR33542:SF3">
    <property type="entry name" value="SIROHYDROCHLORIN FERROCHELATASE, CHLOROPLASTIC"/>
    <property type="match status" value="1"/>
</dbReference>